<dbReference type="EMBL" id="CP012109">
    <property type="protein sequence ID" value="AKQ64712.1"/>
    <property type="molecule type" value="Genomic_DNA"/>
</dbReference>
<dbReference type="STRING" id="1297742.A176_001624"/>
<dbReference type="eggNOG" id="ENOG5033YUH">
    <property type="taxonomic scope" value="Bacteria"/>
</dbReference>
<dbReference type="KEGG" id="mym:A176_001624"/>
<dbReference type="AlphaFoldDB" id="A0A0H4X9Z9"/>
<feature type="domain" description="Immunity MXAN-0049 protein" evidence="1">
    <location>
        <begin position="36"/>
        <end position="188"/>
    </location>
</feature>
<keyword evidence="3" id="KW-1185">Reference proteome</keyword>
<evidence type="ECO:0000259" key="1">
    <source>
        <dbReference type="Pfam" id="PF07791"/>
    </source>
</evidence>
<evidence type="ECO:0000313" key="2">
    <source>
        <dbReference type="EMBL" id="AKQ64712.1"/>
    </source>
</evidence>
<reference evidence="2 3" key="1">
    <citation type="journal article" date="2016" name="PLoS ONE">
        <title>Complete Genome Sequence and Comparative Genomics of a Novel Myxobacterium Myxococcus hansupus.</title>
        <authorList>
            <person name="Sharma G."/>
            <person name="Narwani T."/>
            <person name="Subramanian S."/>
        </authorList>
    </citation>
    <scope>NUCLEOTIDE SEQUENCE [LARGE SCALE GENOMIC DNA]</scope>
    <source>
        <strain evidence="3">mixupus</strain>
    </source>
</reference>
<evidence type="ECO:0000313" key="3">
    <source>
        <dbReference type="Proteomes" id="UP000009026"/>
    </source>
</evidence>
<name>A0A0H4X9Z9_9BACT</name>
<dbReference type="PATRIC" id="fig|1297742.4.peg.1640"/>
<sequence length="197" mass="22045">MNMRFFQLGTLGDLRDRDLVRLDGPPEGMKMRSYTLARGKPATPHFPKPARVVLAEEYPGIKLSTLLGNAHNHLVVRSDLKAVIEENCQDIPVEYLPFDLYDHRKRLYSRDYFFINPLGSRDCLDPQASKVEIGPEGSVIHVGSFVLDRKKVDALPALFRVLEAPSTYVVSQALATALEAKAFTNVQLDLLDFSTSA</sequence>
<organism evidence="2 3">
    <name type="scientific">Pseudomyxococcus hansupus</name>
    <dbReference type="NCBI Taxonomy" id="1297742"/>
    <lineage>
        <taxon>Bacteria</taxon>
        <taxon>Pseudomonadati</taxon>
        <taxon>Myxococcota</taxon>
        <taxon>Myxococcia</taxon>
        <taxon>Myxococcales</taxon>
        <taxon>Cystobacterineae</taxon>
        <taxon>Myxococcaceae</taxon>
        <taxon>Pseudomyxococcus</taxon>
    </lineage>
</organism>
<proteinExistence type="predicted"/>
<protein>
    <recommendedName>
        <fullName evidence="1">Immunity MXAN-0049 protein domain-containing protein</fullName>
    </recommendedName>
</protein>
<dbReference type="Pfam" id="PF07791">
    <property type="entry name" value="Imm11"/>
    <property type="match status" value="1"/>
</dbReference>
<gene>
    <name evidence="2" type="ORF">A176_001624</name>
</gene>
<dbReference type="InterPro" id="IPR012433">
    <property type="entry name" value="Imm11"/>
</dbReference>
<accession>A0A0H4X9Z9</accession>
<dbReference type="Proteomes" id="UP000009026">
    <property type="component" value="Chromosome"/>
</dbReference>